<dbReference type="HOGENOM" id="CLU_017119_1_0_1"/>
<feature type="region of interest" description="Disordered" evidence="2">
    <location>
        <begin position="658"/>
        <end position="756"/>
    </location>
</feature>
<keyword evidence="1" id="KW-0343">GTPase activation</keyword>
<feature type="domain" description="Rab-GAP TBC" evidence="3">
    <location>
        <begin position="126"/>
        <end position="347"/>
    </location>
</feature>
<proteinExistence type="predicted"/>
<dbReference type="Gene3D" id="1.10.472.80">
    <property type="entry name" value="Ypt/Rab-GAP domain of gyp1p, domain 3"/>
    <property type="match status" value="1"/>
</dbReference>
<dbReference type="GO" id="GO:0005737">
    <property type="term" value="C:cytoplasm"/>
    <property type="evidence" value="ECO:0007669"/>
    <property type="project" value="UniProtKB-ARBA"/>
</dbReference>
<evidence type="ECO:0000259" key="3">
    <source>
        <dbReference type="PROSITE" id="PS50086"/>
    </source>
</evidence>
<dbReference type="InterPro" id="IPR035969">
    <property type="entry name" value="Rab-GAP_TBC_sf"/>
</dbReference>
<dbReference type="OrthoDB" id="27140at2759"/>
<dbReference type="GO" id="GO:0005096">
    <property type="term" value="F:GTPase activator activity"/>
    <property type="evidence" value="ECO:0007669"/>
    <property type="project" value="UniProtKB-KW"/>
</dbReference>
<evidence type="ECO:0000256" key="2">
    <source>
        <dbReference type="SAM" id="MobiDB-lite"/>
    </source>
</evidence>
<dbReference type="PANTHER" id="PTHR22957:SF337">
    <property type="entry name" value="TBC1 DOMAIN FAMILY MEMBER 5"/>
    <property type="match status" value="1"/>
</dbReference>
<reference evidence="4 5" key="1">
    <citation type="submission" date="2014-04" db="EMBL/GenBank/DDBJ databases">
        <authorList>
            <consortium name="DOE Joint Genome Institute"/>
            <person name="Kuo A."/>
            <person name="Kohler A."/>
            <person name="Nagy L.G."/>
            <person name="Floudas D."/>
            <person name="Copeland A."/>
            <person name="Barry K.W."/>
            <person name="Cichocki N."/>
            <person name="Veneault-Fourrey C."/>
            <person name="LaButti K."/>
            <person name="Lindquist E.A."/>
            <person name="Lipzen A."/>
            <person name="Lundell T."/>
            <person name="Morin E."/>
            <person name="Murat C."/>
            <person name="Sun H."/>
            <person name="Tunlid A."/>
            <person name="Henrissat B."/>
            <person name="Grigoriev I.V."/>
            <person name="Hibbett D.S."/>
            <person name="Martin F."/>
            <person name="Nordberg H.P."/>
            <person name="Cantor M.N."/>
            <person name="Hua S.X."/>
        </authorList>
    </citation>
    <scope>NUCLEOTIDE SEQUENCE [LARGE SCALE GENOMIC DNA]</scope>
    <source>
        <strain evidence="4 5">LaAM-08-1</strain>
    </source>
</reference>
<dbReference type="FunFam" id="1.10.472.80:FF:000038">
    <property type="entry name" value="TBC1 domain family member 5"/>
    <property type="match status" value="1"/>
</dbReference>
<dbReference type="FunFam" id="1.10.8.270:FF:000011">
    <property type="entry name" value="TBC1 domain family member 5"/>
    <property type="match status" value="1"/>
</dbReference>
<dbReference type="Pfam" id="PF00566">
    <property type="entry name" value="RabGAP-TBC"/>
    <property type="match status" value="2"/>
</dbReference>
<feature type="region of interest" description="Disordered" evidence="2">
    <location>
        <begin position="439"/>
        <end position="480"/>
    </location>
</feature>
<dbReference type="STRING" id="1095629.A0A0C9XUK2"/>
<gene>
    <name evidence="4" type="ORF">K443DRAFT_672215</name>
</gene>
<feature type="compositionally biased region" description="Low complexity" evidence="2">
    <location>
        <begin position="699"/>
        <end position="727"/>
    </location>
</feature>
<keyword evidence="5" id="KW-1185">Reference proteome</keyword>
<dbReference type="SMART" id="SM00164">
    <property type="entry name" value="TBC"/>
    <property type="match status" value="1"/>
</dbReference>
<dbReference type="AlphaFoldDB" id="A0A0C9XUK2"/>
<evidence type="ECO:0000313" key="5">
    <source>
        <dbReference type="Proteomes" id="UP000054477"/>
    </source>
</evidence>
<feature type="region of interest" description="Disordered" evidence="2">
    <location>
        <begin position="515"/>
        <end position="548"/>
    </location>
</feature>
<dbReference type="InterPro" id="IPR000195">
    <property type="entry name" value="Rab-GAP-TBC_dom"/>
</dbReference>
<feature type="compositionally biased region" description="Polar residues" evidence="2">
    <location>
        <begin position="439"/>
        <end position="459"/>
    </location>
</feature>
<dbReference type="PROSITE" id="PS50086">
    <property type="entry name" value="TBC_RABGAP"/>
    <property type="match status" value="1"/>
</dbReference>
<dbReference type="SUPFAM" id="SSF47923">
    <property type="entry name" value="Ypt/Rab-GAP domain of gyp1p"/>
    <property type="match status" value="2"/>
</dbReference>
<organism evidence="4 5">
    <name type="scientific">Laccaria amethystina LaAM-08-1</name>
    <dbReference type="NCBI Taxonomy" id="1095629"/>
    <lineage>
        <taxon>Eukaryota</taxon>
        <taxon>Fungi</taxon>
        <taxon>Dikarya</taxon>
        <taxon>Basidiomycota</taxon>
        <taxon>Agaricomycotina</taxon>
        <taxon>Agaricomycetes</taxon>
        <taxon>Agaricomycetidae</taxon>
        <taxon>Agaricales</taxon>
        <taxon>Agaricineae</taxon>
        <taxon>Hydnangiaceae</taxon>
        <taxon>Laccaria</taxon>
    </lineage>
</organism>
<dbReference type="Proteomes" id="UP000054477">
    <property type="component" value="Unassembled WGS sequence"/>
</dbReference>
<feature type="compositionally biased region" description="Polar residues" evidence="2">
    <location>
        <begin position="662"/>
        <end position="689"/>
    </location>
</feature>
<name>A0A0C9XUK2_9AGAR</name>
<evidence type="ECO:0000256" key="1">
    <source>
        <dbReference type="ARBA" id="ARBA00022468"/>
    </source>
</evidence>
<feature type="compositionally biased region" description="Basic and acidic residues" evidence="2">
    <location>
        <begin position="533"/>
        <end position="548"/>
    </location>
</feature>
<evidence type="ECO:0000313" key="4">
    <source>
        <dbReference type="EMBL" id="KIK08681.1"/>
    </source>
</evidence>
<reference evidence="5" key="2">
    <citation type="submission" date="2015-01" db="EMBL/GenBank/DDBJ databases">
        <title>Evolutionary Origins and Diversification of the Mycorrhizal Mutualists.</title>
        <authorList>
            <consortium name="DOE Joint Genome Institute"/>
            <consortium name="Mycorrhizal Genomics Consortium"/>
            <person name="Kohler A."/>
            <person name="Kuo A."/>
            <person name="Nagy L.G."/>
            <person name="Floudas D."/>
            <person name="Copeland A."/>
            <person name="Barry K.W."/>
            <person name="Cichocki N."/>
            <person name="Veneault-Fourrey C."/>
            <person name="LaButti K."/>
            <person name="Lindquist E.A."/>
            <person name="Lipzen A."/>
            <person name="Lundell T."/>
            <person name="Morin E."/>
            <person name="Murat C."/>
            <person name="Riley R."/>
            <person name="Ohm R."/>
            <person name="Sun H."/>
            <person name="Tunlid A."/>
            <person name="Henrissat B."/>
            <person name="Grigoriev I.V."/>
            <person name="Hibbett D.S."/>
            <person name="Martin F."/>
        </authorList>
    </citation>
    <scope>NUCLEOTIDE SEQUENCE [LARGE SCALE GENOMIC DNA]</scope>
    <source>
        <strain evidence="5">LaAM-08-1</strain>
    </source>
</reference>
<dbReference type="Gene3D" id="1.10.8.270">
    <property type="entry name" value="putative rabgap domain of human tbc1 domain family member 14 like domains"/>
    <property type="match status" value="1"/>
</dbReference>
<dbReference type="EMBL" id="KN838541">
    <property type="protein sequence ID" value="KIK08681.1"/>
    <property type="molecule type" value="Genomic_DNA"/>
</dbReference>
<sequence length="756" mass="85043">MDQRPPSSTEELVQKAYDHFFLSHTSFSQLKDAALKGRLHKNPLNSNGVAGRSIAWKLFLAKHEPLQSSSSPRVSNLLEWLRASRMQYTTLMLEKTRVPDGNYDQISQGTQGTTSTENLDLINPLSLHNENPWNEWFAFVELRKTILQDVERTFPDIPFFRERQVQESLTNVLFIYSVMHRDTGYRQGMHELLAPLFYAVSFDSIPQEGDIVAASAVVRELCSENWIAADAWTLFEAVMQGVSRWYEWHEPPMHTKSSHTTISQVSGSHHITGGQNGMQLYIAPIVQTCNYIQSTLLKASDPMLWKHLHGAGIEPQIYGIRWLRLLFTREFSMPDAMMLWDGLFATDPTMALSQWVCVAMLIRVRNELIPGDYSAQLTALLHYPPPPESKLDGAPNHVCVLLQQALSLQMTPTPSTGASLMMENRTLLNIPLEVPTSTFQQTTRRQADKSYSSSTSNVRSGVESDHVPYHTRHTPSPSLGIPEMIARGIIERGESLGINKTLKSAVSEIRRNIPDLSASLGRPPSQSASFPLEEDRPAERPPWDTRSRFETERGLTQLQARDRKLGESLGWIVDALLQDESEARDAEQLKRQKREALETLSYVRDVLMNNIVSLDPDMLVGEEEALKRRQRRKKDEDLRSQSSESVAVVSVPVPVPVIDSQPKASNDGRLNTQFRPPSFTSNTQASTVRRPSPWDHTPSSFSNSPVHVLSSSPLPRRPSPTSTSLRRNYIAERSADQAKVSHSADGYQDPLGALRG</sequence>
<accession>A0A0C9XUK2</accession>
<protein>
    <recommendedName>
        <fullName evidence="3">Rab-GAP TBC domain-containing protein</fullName>
    </recommendedName>
</protein>
<feature type="region of interest" description="Disordered" evidence="2">
    <location>
        <begin position="626"/>
        <end position="646"/>
    </location>
</feature>
<dbReference type="PANTHER" id="PTHR22957">
    <property type="entry name" value="TBC1 DOMAIN FAMILY MEMBER GTPASE-ACTIVATING PROTEIN"/>
    <property type="match status" value="1"/>
</dbReference>